<comment type="caution">
    <text evidence="2">The sequence shown here is derived from an EMBL/GenBank/DDBJ whole genome shotgun (WGS) entry which is preliminary data.</text>
</comment>
<evidence type="ECO:0000256" key="1">
    <source>
        <dbReference type="SAM" id="MobiDB-lite"/>
    </source>
</evidence>
<evidence type="ECO:0000313" key="2">
    <source>
        <dbReference type="EMBL" id="KAK9081394.1"/>
    </source>
</evidence>
<gene>
    <name evidence="2" type="ORF">Sjap_026681</name>
</gene>
<dbReference type="AlphaFoldDB" id="A0AAP0DUR0"/>
<protein>
    <submittedName>
        <fullName evidence="2">Uncharacterized protein</fullName>
    </submittedName>
</protein>
<dbReference type="Proteomes" id="UP001417504">
    <property type="component" value="Unassembled WGS sequence"/>
</dbReference>
<proteinExistence type="predicted"/>
<evidence type="ECO:0000313" key="3">
    <source>
        <dbReference type="Proteomes" id="UP001417504"/>
    </source>
</evidence>
<accession>A0AAP0DUR0</accession>
<organism evidence="2 3">
    <name type="scientific">Stephania japonica</name>
    <dbReference type="NCBI Taxonomy" id="461633"/>
    <lineage>
        <taxon>Eukaryota</taxon>
        <taxon>Viridiplantae</taxon>
        <taxon>Streptophyta</taxon>
        <taxon>Embryophyta</taxon>
        <taxon>Tracheophyta</taxon>
        <taxon>Spermatophyta</taxon>
        <taxon>Magnoliopsida</taxon>
        <taxon>Ranunculales</taxon>
        <taxon>Menispermaceae</taxon>
        <taxon>Menispermoideae</taxon>
        <taxon>Cissampelideae</taxon>
        <taxon>Stephania</taxon>
    </lineage>
</organism>
<name>A0AAP0DUR0_9MAGN</name>
<dbReference type="AntiFam" id="ANF00029">
    <property type="entry name" value="Antisense to 16S rRNA"/>
</dbReference>
<feature type="region of interest" description="Disordered" evidence="1">
    <location>
        <begin position="111"/>
        <end position="136"/>
    </location>
</feature>
<feature type="compositionally biased region" description="Low complexity" evidence="1">
    <location>
        <begin position="111"/>
        <end position="124"/>
    </location>
</feature>
<reference evidence="2 3" key="1">
    <citation type="submission" date="2024-01" db="EMBL/GenBank/DDBJ databases">
        <title>Genome assemblies of Stephania.</title>
        <authorList>
            <person name="Yang L."/>
        </authorList>
    </citation>
    <scope>NUCLEOTIDE SEQUENCE [LARGE SCALE GENOMIC DNA]</scope>
    <source>
        <strain evidence="2">QJT</strain>
        <tissue evidence="2">Leaf</tissue>
    </source>
</reference>
<keyword evidence="3" id="KW-1185">Reference proteome</keyword>
<sequence>MEEGISIAKDSIQPQAPLRLPCYDFTPVEDLIVGVTGGVYRAWVQSSPRHADPRLLAIPNFMFPELQRTIRTEAIFPDSAPPYSLASHSVLAGRNKPTTYHTTGRLAWNAESSSAANSTSSPPARYGQKPSRARLRRQPLLIKGKPECAGARSVVAVHTRKCFAKGAGSLSD</sequence>
<dbReference type="EMBL" id="JBBNAE010000018">
    <property type="protein sequence ID" value="KAK9081394.1"/>
    <property type="molecule type" value="Genomic_DNA"/>
</dbReference>